<feature type="compositionally biased region" description="Low complexity" evidence="1">
    <location>
        <begin position="115"/>
        <end position="191"/>
    </location>
</feature>
<proteinExistence type="predicted"/>
<gene>
    <name evidence="2" type="ORF">B0T24DRAFT_155672</name>
</gene>
<evidence type="ECO:0000256" key="1">
    <source>
        <dbReference type="SAM" id="MobiDB-lite"/>
    </source>
</evidence>
<reference evidence="2" key="2">
    <citation type="submission" date="2023-06" db="EMBL/GenBank/DDBJ databases">
        <authorList>
            <consortium name="Lawrence Berkeley National Laboratory"/>
            <person name="Haridas S."/>
            <person name="Hensen N."/>
            <person name="Bonometti L."/>
            <person name="Westerberg I."/>
            <person name="Brannstrom I.O."/>
            <person name="Guillou S."/>
            <person name="Cros-Aarteil S."/>
            <person name="Calhoun S."/>
            <person name="Kuo A."/>
            <person name="Mondo S."/>
            <person name="Pangilinan J."/>
            <person name="Riley R."/>
            <person name="Labutti K."/>
            <person name="Andreopoulos B."/>
            <person name="Lipzen A."/>
            <person name="Chen C."/>
            <person name="Yanf M."/>
            <person name="Daum C."/>
            <person name="Ng V."/>
            <person name="Clum A."/>
            <person name="Steindorff A."/>
            <person name="Ohm R."/>
            <person name="Martin F."/>
            <person name="Silar P."/>
            <person name="Natvig D."/>
            <person name="Lalanne C."/>
            <person name="Gautier V."/>
            <person name="Ament-Velasquez S.L."/>
            <person name="Kruys A."/>
            <person name="Hutchinson M.I."/>
            <person name="Powell A.J."/>
            <person name="Barry K."/>
            <person name="Miller A.N."/>
            <person name="Grigoriev I.V."/>
            <person name="Debuchy R."/>
            <person name="Gladieux P."/>
            <person name="Thoren M.H."/>
            <person name="Johannesson H."/>
        </authorList>
    </citation>
    <scope>NUCLEOTIDE SEQUENCE</scope>
    <source>
        <strain evidence="2">CBS 958.72</strain>
    </source>
</reference>
<accession>A0AAE0ND83</accession>
<comment type="caution">
    <text evidence="2">The sequence shown here is derived from an EMBL/GenBank/DDBJ whole genome shotgun (WGS) entry which is preliminary data.</text>
</comment>
<dbReference type="Proteomes" id="UP001287356">
    <property type="component" value="Unassembled WGS sequence"/>
</dbReference>
<feature type="compositionally biased region" description="Low complexity" evidence="1">
    <location>
        <begin position="69"/>
        <end position="79"/>
    </location>
</feature>
<sequence>MSSSGGALARSRSLRKPAVTSRPDAESTTSALPSPADDSNGDGQLRNVSPSRLPVKGMGAVSSRPPPARTAGAVGVAARSNTSRPLSGVFGRMTASSTRGRAPDNETLPSSGPDTAAAAAAAAAAATTTTSRPPRTTRPVPTQRPTSSSGVPAASATRARVASSHSRTKSTSTSISTSTSTSVTSLTGATTLRPPSATSHVSAPLATAGTDRSRPPQTSNTRAGGPLHRRQVSATSNSSYASSTTTATSASAATTAATGALSDHRANTSAAAAASNSSSSSINPAARPAFTTLQQHYSPAKSLAPKPLTASFLAPPSPSKLPANVAASAETSRLQTELLQLHLLHRSAGPVAGQWRASARHKLAGRFDRLVRAADDVARLDAGAAERRNVRALLAWQGQGQGHGQAPGDFPPSLLGAASGEKTATGATLLEHKIQTLDAVLTGLWAVAEPGGRYARVVRRFERWAERVDALAELRRALASNSENHPAAAAAAALTGDNNGSGSGSGEGDELAVLAGELDAAWKDECAGLVRRLDEWRRMLRGELAGHDDDGLLSTAEREEGEEESGSEGSSSLHRILAACRVLVADMLAELHAMDRIERDAVAAENAWVRAMNRDGEDDSPPASARAGALWRVL</sequence>
<feature type="compositionally biased region" description="Low complexity" evidence="1">
    <location>
        <begin position="233"/>
        <end position="251"/>
    </location>
</feature>
<name>A0AAE0ND83_9PEZI</name>
<dbReference type="AlphaFoldDB" id="A0AAE0ND83"/>
<organism evidence="2 3">
    <name type="scientific">Lasiosphaeria ovina</name>
    <dbReference type="NCBI Taxonomy" id="92902"/>
    <lineage>
        <taxon>Eukaryota</taxon>
        <taxon>Fungi</taxon>
        <taxon>Dikarya</taxon>
        <taxon>Ascomycota</taxon>
        <taxon>Pezizomycotina</taxon>
        <taxon>Sordariomycetes</taxon>
        <taxon>Sordariomycetidae</taxon>
        <taxon>Sordariales</taxon>
        <taxon>Lasiosphaeriaceae</taxon>
        <taxon>Lasiosphaeria</taxon>
    </lineage>
</organism>
<feature type="region of interest" description="Disordered" evidence="1">
    <location>
        <begin position="1"/>
        <end position="251"/>
    </location>
</feature>
<feature type="region of interest" description="Disordered" evidence="1">
    <location>
        <begin position="548"/>
        <end position="570"/>
    </location>
</feature>
<keyword evidence="3" id="KW-1185">Reference proteome</keyword>
<dbReference type="EMBL" id="JAULSN010000002">
    <property type="protein sequence ID" value="KAK3379421.1"/>
    <property type="molecule type" value="Genomic_DNA"/>
</dbReference>
<feature type="compositionally biased region" description="Low complexity" evidence="1">
    <location>
        <begin position="1"/>
        <end position="11"/>
    </location>
</feature>
<evidence type="ECO:0000313" key="3">
    <source>
        <dbReference type="Proteomes" id="UP001287356"/>
    </source>
</evidence>
<reference evidence="2" key="1">
    <citation type="journal article" date="2023" name="Mol. Phylogenet. Evol.">
        <title>Genome-scale phylogeny and comparative genomics of the fungal order Sordariales.</title>
        <authorList>
            <person name="Hensen N."/>
            <person name="Bonometti L."/>
            <person name="Westerberg I."/>
            <person name="Brannstrom I.O."/>
            <person name="Guillou S."/>
            <person name="Cros-Aarteil S."/>
            <person name="Calhoun S."/>
            <person name="Haridas S."/>
            <person name="Kuo A."/>
            <person name="Mondo S."/>
            <person name="Pangilinan J."/>
            <person name="Riley R."/>
            <person name="LaButti K."/>
            <person name="Andreopoulos B."/>
            <person name="Lipzen A."/>
            <person name="Chen C."/>
            <person name="Yan M."/>
            <person name="Daum C."/>
            <person name="Ng V."/>
            <person name="Clum A."/>
            <person name="Steindorff A."/>
            <person name="Ohm R.A."/>
            <person name="Martin F."/>
            <person name="Silar P."/>
            <person name="Natvig D.O."/>
            <person name="Lalanne C."/>
            <person name="Gautier V."/>
            <person name="Ament-Velasquez S.L."/>
            <person name="Kruys A."/>
            <person name="Hutchinson M.I."/>
            <person name="Powell A.J."/>
            <person name="Barry K."/>
            <person name="Miller A.N."/>
            <person name="Grigoriev I.V."/>
            <person name="Debuchy R."/>
            <person name="Gladieux P."/>
            <person name="Hiltunen Thoren M."/>
            <person name="Johannesson H."/>
        </authorList>
    </citation>
    <scope>NUCLEOTIDE SEQUENCE</scope>
    <source>
        <strain evidence="2">CBS 958.72</strain>
    </source>
</reference>
<protein>
    <submittedName>
        <fullName evidence="2">Uncharacterized protein</fullName>
    </submittedName>
</protein>
<evidence type="ECO:0000313" key="2">
    <source>
        <dbReference type="EMBL" id="KAK3379421.1"/>
    </source>
</evidence>